<evidence type="ECO:0000256" key="1">
    <source>
        <dbReference type="SAM" id="MobiDB-lite"/>
    </source>
</evidence>
<reference evidence="2" key="1">
    <citation type="journal article" date="2014" name="Front. Microbiol.">
        <title>High frequency of phylogenetically diverse reductive dehalogenase-homologous genes in deep subseafloor sedimentary metagenomes.</title>
        <authorList>
            <person name="Kawai M."/>
            <person name="Futagami T."/>
            <person name="Toyoda A."/>
            <person name="Takaki Y."/>
            <person name="Nishi S."/>
            <person name="Hori S."/>
            <person name="Arai W."/>
            <person name="Tsubouchi T."/>
            <person name="Morono Y."/>
            <person name="Uchiyama I."/>
            <person name="Ito T."/>
            <person name="Fujiyama A."/>
            <person name="Inagaki F."/>
            <person name="Takami H."/>
        </authorList>
    </citation>
    <scope>NUCLEOTIDE SEQUENCE</scope>
    <source>
        <strain evidence="2">Expedition CK06-06</strain>
    </source>
</reference>
<name>X1F5F4_9ZZZZ</name>
<feature type="region of interest" description="Disordered" evidence="1">
    <location>
        <begin position="1"/>
        <end position="37"/>
    </location>
</feature>
<feature type="non-terminal residue" evidence="2">
    <location>
        <position position="1"/>
    </location>
</feature>
<proteinExistence type="predicted"/>
<evidence type="ECO:0000313" key="2">
    <source>
        <dbReference type="EMBL" id="GAH24604.1"/>
    </source>
</evidence>
<dbReference type="EMBL" id="BART01039938">
    <property type="protein sequence ID" value="GAH24604.1"/>
    <property type="molecule type" value="Genomic_DNA"/>
</dbReference>
<gene>
    <name evidence="2" type="ORF">S01H4_65334</name>
</gene>
<sequence>ASHGEAFYTPGPVPLGELPSRGDSALSPGMLPPYSMY</sequence>
<dbReference type="AlphaFoldDB" id="X1F5F4"/>
<accession>X1F5F4</accession>
<comment type="caution">
    <text evidence="2">The sequence shown here is derived from an EMBL/GenBank/DDBJ whole genome shotgun (WGS) entry which is preliminary data.</text>
</comment>
<organism evidence="2">
    <name type="scientific">marine sediment metagenome</name>
    <dbReference type="NCBI Taxonomy" id="412755"/>
    <lineage>
        <taxon>unclassified sequences</taxon>
        <taxon>metagenomes</taxon>
        <taxon>ecological metagenomes</taxon>
    </lineage>
</organism>
<protein>
    <submittedName>
        <fullName evidence="2">Uncharacterized protein</fullName>
    </submittedName>
</protein>